<name>A0A5J4WTR3_9EUKA</name>
<keyword evidence="4" id="KW-0418">Kinase</keyword>
<feature type="compositionally biased region" description="Polar residues" evidence="6">
    <location>
        <begin position="612"/>
        <end position="623"/>
    </location>
</feature>
<dbReference type="Proteomes" id="UP000324800">
    <property type="component" value="Unassembled WGS sequence"/>
</dbReference>
<evidence type="ECO:0000313" key="9">
    <source>
        <dbReference type="Proteomes" id="UP000324800"/>
    </source>
</evidence>
<feature type="compositionally biased region" description="Polar residues" evidence="6">
    <location>
        <begin position="544"/>
        <end position="576"/>
    </location>
</feature>
<proteinExistence type="predicted"/>
<dbReference type="SUPFAM" id="SSF56112">
    <property type="entry name" value="Protein kinase-like (PK-like)"/>
    <property type="match status" value="1"/>
</dbReference>
<comment type="caution">
    <text evidence="8">The sequence shown here is derived from an EMBL/GenBank/DDBJ whole genome shotgun (WGS) entry which is preliminary data.</text>
</comment>
<accession>A0A5J4WTR3</accession>
<reference evidence="8 9" key="1">
    <citation type="submission" date="2019-03" db="EMBL/GenBank/DDBJ databases">
        <title>Single cell metagenomics reveals metabolic interactions within the superorganism composed of flagellate Streblomastix strix and complex community of Bacteroidetes bacteria on its surface.</title>
        <authorList>
            <person name="Treitli S.C."/>
            <person name="Kolisko M."/>
            <person name="Husnik F."/>
            <person name="Keeling P."/>
            <person name="Hampl V."/>
        </authorList>
    </citation>
    <scope>NUCLEOTIDE SEQUENCE [LARGE SCALE GENOMIC DNA]</scope>
    <source>
        <strain evidence="8">ST1C</strain>
    </source>
</reference>
<dbReference type="EC" id="2.7.11.1" evidence="1"/>
<dbReference type="InterPro" id="IPR050660">
    <property type="entry name" value="NEK_Ser/Thr_kinase"/>
</dbReference>
<feature type="compositionally biased region" description="Basic and acidic residues" evidence="6">
    <location>
        <begin position="506"/>
        <end position="518"/>
    </location>
</feature>
<evidence type="ECO:0000256" key="3">
    <source>
        <dbReference type="ARBA" id="ARBA00022741"/>
    </source>
</evidence>
<feature type="compositionally biased region" description="Polar residues" evidence="6">
    <location>
        <begin position="795"/>
        <end position="807"/>
    </location>
</feature>
<dbReference type="Gene3D" id="1.10.510.10">
    <property type="entry name" value="Transferase(Phosphotransferase) domain 1"/>
    <property type="match status" value="1"/>
</dbReference>
<dbReference type="PANTHER" id="PTHR43671">
    <property type="entry name" value="SERINE/THREONINE-PROTEIN KINASE NEK"/>
    <property type="match status" value="1"/>
</dbReference>
<evidence type="ECO:0000256" key="5">
    <source>
        <dbReference type="ARBA" id="ARBA00022840"/>
    </source>
</evidence>
<feature type="compositionally biased region" description="Low complexity" evidence="6">
    <location>
        <begin position="706"/>
        <end position="742"/>
    </location>
</feature>
<dbReference type="PROSITE" id="PS50011">
    <property type="entry name" value="PROTEIN_KINASE_DOM"/>
    <property type="match status" value="1"/>
</dbReference>
<feature type="compositionally biased region" description="Basic and acidic residues" evidence="6">
    <location>
        <begin position="582"/>
        <end position="593"/>
    </location>
</feature>
<gene>
    <name evidence="8" type="ORF">EZS28_006526</name>
</gene>
<evidence type="ECO:0000256" key="4">
    <source>
        <dbReference type="ARBA" id="ARBA00022777"/>
    </source>
</evidence>
<feature type="compositionally biased region" description="Basic and acidic residues" evidence="6">
    <location>
        <begin position="817"/>
        <end position="830"/>
    </location>
</feature>
<evidence type="ECO:0000256" key="2">
    <source>
        <dbReference type="ARBA" id="ARBA00022679"/>
    </source>
</evidence>
<feature type="compositionally biased region" description="Polar residues" evidence="6">
    <location>
        <begin position="743"/>
        <end position="770"/>
    </location>
</feature>
<evidence type="ECO:0000256" key="1">
    <source>
        <dbReference type="ARBA" id="ARBA00012513"/>
    </source>
</evidence>
<dbReference type="Pfam" id="PF00069">
    <property type="entry name" value="Pkinase"/>
    <property type="match status" value="1"/>
</dbReference>
<dbReference type="PANTHER" id="PTHR43671:SF13">
    <property type="entry name" value="SERINE_THREONINE-PROTEIN KINASE NEK2"/>
    <property type="match status" value="1"/>
</dbReference>
<dbReference type="EMBL" id="SNRW01001067">
    <property type="protein sequence ID" value="KAA6397946.1"/>
    <property type="molecule type" value="Genomic_DNA"/>
</dbReference>
<feature type="domain" description="Protein kinase" evidence="7">
    <location>
        <begin position="10"/>
        <end position="305"/>
    </location>
</feature>
<evidence type="ECO:0000256" key="6">
    <source>
        <dbReference type="SAM" id="MobiDB-lite"/>
    </source>
</evidence>
<dbReference type="GO" id="GO:0004674">
    <property type="term" value="F:protein serine/threonine kinase activity"/>
    <property type="evidence" value="ECO:0007669"/>
    <property type="project" value="UniProtKB-EC"/>
</dbReference>
<sequence>MDTPGGFIELEQINASRGRRIGIVYRVLNTRDCKLYAVRKIDAKKYNISEWQLNELIRTNKLENQHLVQNVFVFFKDGALHHVMELLEERTLLRRVPRAGFPQDNLPEERIWQYLRQIAEALSVMFDAKVFHLNLWPANIFIRGKEELLVGDFGLAYFWIGDDIEKHGEKNTIPYASPEVLANEQFGPSADIYSLGVIAYELCTGIQPYEYKDNELEKVNDEKKGVKRDKENKDSIQKNRREWFLNTIRNPDSLSKISAQFDSAPPVVAMKYSKGLKDLILSMLSHNRKERPSANLIIEKSQPQMPRRRMSFGAFYNQVTGKRGEIDDSSLQKEQDKGALKQLPNKSFTLRVGFNRKGVDFRNMFMGKDKQSTDLRQETKKTSTEENEEQLIVFQNQHTSKIGHSDKVMSEADFSKFFAVYNSSDKNNASETDRDQILQKFNISSHKKSKSFMLPETKSSAESSTISSQDKYAPQHSFQYQGLSQLYKNASGPQPNMPTLRQSRVNSDDSTQHKKELQKFAGQAQNNPNSSSTITSSQTPRGYKSSTLKPQTTLNPQQDTSSARKSSTLKPYSDNSYLKAPLTDRPRDQKEQPMKPIPLSSLSQTSKSQKPNNEQSIDTSKPQDQPKLPRTVSPQNTSASSKPISKSKSPLNTLKKSNIQNSLPDNSLNQVAPERQQYKSKSPMPQTTQQTSNHITPERQQYKSKSPMPQTTQQTTPTTSNHSTSPQPHTQQPTQLGLQTTSELTSKSLKPFSSTTLPQYSTRPQQSNEESTSPQPHTQQQQPQNSKSPQPSSQIHQRTAPTSQTPSIPYIKQLMEASKRSGTMRERTAQTDRSVPSRSTFASYSQATDKVEQSSHSHTKATDKSKGFTNFKNVSNFVNQLTKKDQHEMTKRWGGFASLMAQPYEYTTKYKQYLQYLDSQGCINIERVGDKTNYPQVPLRNVVGIFFAVSDDDEEVGATDEKIPSFNVNNAILVANLYLKRGYRVLYFFNPTPREFYKWLDWLLNTVEEDLTIYFSGGGAQLPDKTGREVDGKSEAMVMYDEITKLTEKGLDPVEEKKKFAKIDGIGPNYIMDYAMHELIMSKNYNRKGKGTSNLRINLISDCNHSGTQYNFDQEIEEKYRRGGDWGMPNVVHLGATLDEETNYNRECEDGVYYTIFCYAMIIFLENNPRATWHDLVKHETKLLPEDQHVQLTGTSPDLWNGYVIRPLLASEREIQLDELSDHKLKAGKKEGVSLESFSNLSETEMQNLRKRWDEFVIKEFKEQKREYKSQYKLRLQELDAMGCVPLKFIPREQLPQFRIFPKLAGVFMCPYENQTISLEDAPLNDGRAIIRILINNGYTVLYMVDPTSRQYYQWLDWLLNHADKELILYFNGHGGQTLEDFTGTEDDDKSEYYFTSKLDIENPEVKAVAKEIGRKQVETEDKKKQMQFISPIKGLHSWGVTDWCLNQILMNTRYPNTRIVLISDTCNSGTMFNLDTTSKSAVDISNVPNAIHIGAARDGTKAQQFGQEGEDMMGRLTREIFLMLEENKQATFTDLEKRVSEGEIGKVQNVQITYTNEGLKNQPILAQ</sequence>
<feature type="compositionally biased region" description="Low complexity" evidence="6">
    <location>
        <begin position="771"/>
        <end position="794"/>
    </location>
</feature>
<keyword evidence="5" id="KW-0067">ATP-binding</keyword>
<dbReference type="OrthoDB" id="3223806at2759"/>
<feature type="compositionally biased region" description="Low complexity" evidence="6">
    <location>
        <begin position="598"/>
        <end position="611"/>
    </location>
</feature>
<feature type="compositionally biased region" description="Polar residues" evidence="6">
    <location>
        <begin position="679"/>
        <end position="695"/>
    </location>
</feature>
<feature type="region of interest" description="Disordered" evidence="6">
    <location>
        <begin position="487"/>
        <end position="866"/>
    </location>
</feature>
<feature type="compositionally biased region" description="Basic and acidic residues" evidence="6">
    <location>
        <begin position="849"/>
        <end position="866"/>
    </location>
</feature>
<evidence type="ECO:0000259" key="7">
    <source>
        <dbReference type="PROSITE" id="PS50011"/>
    </source>
</evidence>
<feature type="compositionally biased region" description="Polar residues" evidence="6">
    <location>
        <begin position="831"/>
        <end position="848"/>
    </location>
</feature>
<dbReference type="GO" id="GO:0005524">
    <property type="term" value="F:ATP binding"/>
    <property type="evidence" value="ECO:0007669"/>
    <property type="project" value="UniProtKB-KW"/>
</dbReference>
<keyword evidence="2" id="KW-0808">Transferase</keyword>
<feature type="compositionally biased region" description="Polar residues" evidence="6">
    <location>
        <begin position="487"/>
        <end position="505"/>
    </location>
</feature>
<feature type="compositionally biased region" description="Polar residues" evidence="6">
    <location>
        <begin position="651"/>
        <end position="670"/>
    </location>
</feature>
<protein>
    <recommendedName>
        <fullName evidence="1">non-specific serine/threonine protein kinase</fullName>
        <ecNumber evidence="1">2.7.11.1</ecNumber>
    </recommendedName>
</protein>
<feature type="compositionally biased region" description="Low complexity" evidence="6">
    <location>
        <begin position="525"/>
        <end position="540"/>
    </location>
</feature>
<organism evidence="8 9">
    <name type="scientific">Streblomastix strix</name>
    <dbReference type="NCBI Taxonomy" id="222440"/>
    <lineage>
        <taxon>Eukaryota</taxon>
        <taxon>Metamonada</taxon>
        <taxon>Preaxostyla</taxon>
        <taxon>Oxymonadida</taxon>
        <taxon>Streblomastigidae</taxon>
        <taxon>Streblomastix</taxon>
    </lineage>
</organism>
<keyword evidence="3" id="KW-0547">Nucleotide-binding</keyword>
<dbReference type="InterPro" id="IPR011009">
    <property type="entry name" value="Kinase-like_dom_sf"/>
</dbReference>
<dbReference type="Gene3D" id="3.40.50.1460">
    <property type="match status" value="2"/>
</dbReference>
<dbReference type="InterPro" id="IPR000719">
    <property type="entry name" value="Prot_kinase_dom"/>
</dbReference>
<feature type="compositionally biased region" description="Low complexity" evidence="6">
    <location>
        <begin position="638"/>
        <end position="650"/>
    </location>
</feature>
<feature type="region of interest" description="Disordered" evidence="6">
    <location>
        <begin position="448"/>
        <end position="473"/>
    </location>
</feature>
<evidence type="ECO:0000313" key="8">
    <source>
        <dbReference type="EMBL" id="KAA6397946.1"/>
    </source>
</evidence>